<dbReference type="NCBIfam" id="NF038123">
    <property type="entry name" value="NF038123_dom"/>
    <property type="match status" value="2"/>
</dbReference>
<dbReference type="AlphaFoldDB" id="A0A1G6I779"/>
<dbReference type="PROSITE" id="PS51257">
    <property type="entry name" value="PROKAR_LIPOPROTEIN"/>
    <property type="match status" value="1"/>
</dbReference>
<accession>A0A1G6I779</accession>
<keyword evidence="3" id="KW-1185">Reference proteome</keyword>
<dbReference type="EMBL" id="FMZO01000001">
    <property type="protein sequence ID" value="SDC02399.1"/>
    <property type="molecule type" value="Genomic_DNA"/>
</dbReference>
<sequence>MKPEKKLNMAGLLILLMAFAAGAGSCSRGNSGMQEIHNITIENVLESKPLVQSGTFKGAGDPPVLFPGQSVSITFSATKGQAFSFATMYGWSNDLFFAPENPGIRLYNDDGTPAEGDVSSQIKLWDNGTRINQKPGAAVTHPGIAEAIPQNLMAINGTDAQGNTYLPASQLVSARLSYQGNSMFTLTLKNTSGGTMNETPLSPGVWAISYIANGNPLSPAPIYAKDKPTANGLTNIAEAGDIQPMSSYLAEMTGIFTPLSPVLLVVYTGSKNPIYRTGEKDRGEGLKDLAQKGDAAILAAALQKKPGVKAVYILKEPAAGVLLPRTATAAGGKVTQQLLLGNGDRIAIATMYGFSNDWFFATKDDLSTDVLRNGDISASTGLYDDGTAIDQFPGAGVNQAAFGGTPVAESSPIHAVPSVTPFTRLPDVTKIIKITLD</sequence>
<feature type="chain" id="PRO_5011666290" description="Spondin_N" evidence="1">
    <location>
        <begin position="24"/>
        <end position="437"/>
    </location>
</feature>
<dbReference type="Proteomes" id="UP000198757">
    <property type="component" value="Unassembled WGS sequence"/>
</dbReference>
<keyword evidence="1" id="KW-0732">Signal</keyword>
<gene>
    <name evidence="2" type="ORF">SAMN04487894_101122</name>
</gene>
<dbReference type="STRING" id="1285928.SAMN04487894_101122"/>
<name>A0A1G6I779_NIADE</name>
<dbReference type="InterPro" id="IPR009465">
    <property type="entry name" value="Spondin_N"/>
</dbReference>
<reference evidence="3" key="1">
    <citation type="submission" date="2016-10" db="EMBL/GenBank/DDBJ databases">
        <authorList>
            <person name="Varghese N."/>
            <person name="Submissions S."/>
        </authorList>
    </citation>
    <scope>NUCLEOTIDE SEQUENCE [LARGE SCALE GENOMIC DNA]</scope>
    <source>
        <strain evidence="3">DSM 25811 / CCM 8410 / LMG 26954 / E90</strain>
    </source>
</reference>
<evidence type="ECO:0000313" key="3">
    <source>
        <dbReference type="Proteomes" id="UP000198757"/>
    </source>
</evidence>
<dbReference type="OrthoDB" id="1013900at2"/>
<evidence type="ECO:0000256" key="1">
    <source>
        <dbReference type="SAM" id="SignalP"/>
    </source>
</evidence>
<dbReference type="InterPro" id="IPR038678">
    <property type="entry name" value="Spondin_N_sf"/>
</dbReference>
<evidence type="ECO:0000313" key="2">
    <source>
        <dbReference type="EMBL" id="SDC02399.1"/>
    </source>
</evidence>
<organism evidence="2 3">
    <name type="scientific">Niabella drilacis (strain DSM 25811 / CCM 8410 / CCUG 62505 / LMG 26954 / E90)</name>
    <dbReference type="NCBI Taxonomy" id="1285928"/>
    <lineage>
        <taxon>Bacteria</taxon>
        <taxon>Pseudomonadati</taxon>
        <taxon>Bacteroidota</taxon>
        <taxon>Chitinophagia</taxon>
        <taxon>Chitinophagales</taxon>
        <taxon>Chitinophagaceae</taxon>
        <taxon>Niabella</taxon>
    </lineage>
</organism>
<dbReference type="Gene3D" id="2.60.40.2130">
    <property type="entry name" value="F-spondin domain"/>
    <property type="match status" value="2"/>
</dbReference>
<dbReference type="RefSeq" id="WP_090388103.1">
    <property type="nucleotide sequence ID" value="NZ_FMZO01000001.1"/>
</dbReference>
<proteinExistence type="predicted"/>
<protein>
    <recommendedName>
        <fullName evidence="4">Spondin_N</fullName>
    </recommendedName>
</protein>
<evidence type="ECO:0008006" key="4">
    <source>
        <dbReference type="Google" id="ProtNLM"/>
    </source>
</evidence>
<feature type="signal peptide" evidence="1">
    <location>
        <begin position="1"/>
        <end position="23"/>
    </location>
</feature>